<sequence>MRFTIIFILFTCMLNAQEKALVYYNENGKNITQDEFRKAKNDKENLDVYFENDTSQIGILVTRKRFGKLNKKTFNHLKSYLTEISQKKIDPTENLVINYLTLYPSKDEVSNFSNSKSNWNILDRNYIKKLHKIANINQFFIHTPENDNLEYYRNKKINWIKDKNNLFNKLFFPYEIQYGNFILIKPNGEYFYFLGEHGKQTVWSESEKFFKS</sequence>
<dbReference type="Proteomes" id="UP000198820">
    <property type="component" value="Unassembled WGS sequence"/>
</dbReference>
<dbReference type="RefSeq" id="WP_093240343.1">
    <property type="nucleotide sequence ID" value="NZ_FNQF01000003.1"/>
</dbReference>
<dbReference type="AlphaFoldDB" id="A0A1H3Y9D9"/>
<protein>
    <submittedName>
        <fullName evidence="1">Uncharacterized protein</fullName>
    </submittedName>
</protein>
<proteinExistence type="predicted"/>
<dbReference type="STRING" id="908615.SAMN05421540_10373"/>
<dbReference type="EMBL" id="FNQF01000003">
    <property type="protein sequence ID" value="SEA08183.1"/>
    <property type="molecule type" value="Genomic_DNA"/>
</dbReference>
<accession>A0A1H3Y9D9</accession>
<gene>
    <name evidence="1" type="ORF">SAMN05421540_10373</name>
</gene>
<name>A0A1H3Y9D9_9FLAO</name>
<evidence type="ECO:0000313" key="2">
    <source>
        <dbReference type="Proteomes" id="UP000198820"/>
    </source>
</evidence>
<reference evidence="1 2" key="1">
    <citation type="submission" date="2016-10" db="EMBL/GenBank/DDBJ databases">
        <authorList>
            <person name="de Groot N.N."/>
        </authorList>
    </citation>
    <scope>NUCLEOTIDE SEQUENCE [LARGE SCALE GENOMIC DNA]</scope>
    <source>
        <strain evidence="1 2">DSM 23581</strain>
    </source>
</reference>
<keyword evidence="2" id="KW-1185">Reference proteome</keyword>
<organism evidence="1 2">
    <name type="scientific">Psychroflexus halocasei</name>
    <dbReference type="NCBI Taxonomy" id="908615"/>
    <lineage>
        <taxon>Bacteria</taxon>
        <taxon>Pseudomonadati</taxon>
        <taxon>Bacteroidota</taxon>
        <taxon>Flavobacteriia</taxon>
        <taxon>Flavobacteriales</taxon>
        <taxon>Flavobacteriaceae</taxon>
        <taxon>Psychroflexus</taxon>
    </lineage>
</organism>
<evidence type="ECO:0000313" key="1">
    <source>
        <dbReference type="EMBL" id="SEA08183.1"/>
    </source>
</evidence>